<dbReference type="GO" id="GO:0043565">
    <property type="term" value="F:sequence-specific DNA binding"/>
    <property type="evidence" value="ECO:0007669"/>
    <property type="project" value="InterPro"/>
</dbReference>
<protein>
    <submittedName>
        <fullName evidence="6">AraC family transcriptional regulator</fullName>
    </submittedName>
</protein>
<feature type="domain" description="HTH araC/xylS-type" evidence="5">
    <location>
        <begin position="200"/>
        <end position="308"/>
    </location>
</feature>
<comment type="caution">
    <text evidence="6">The sequence shown here is derived from an EMBL/GenBank/DDBJ whole genome shotgun (WGS) entry which is preliminary data.</text>
</comment>
<dbReference type="Pfam" id="PF02311">
    <property type="entry name" value="AraC_binding"/>
    <property type="match status" value="1"/>
</dbReference>
<dbReference type="InterPro" id="IPR037923">
    <property type="entry name" value="HTH-like"/>
</dbReference>
<keyword evidence="4" id="KW-0804">Transcription</keyword>
<dbReference type="InterPro" id="IPR009057">
    <property type="entry name" value="Homeodomain-like_sf"/>
</dbReference>
<dbReference type="Proteomes" id="UP001297581">
    <property type="component" value="Unassembled WGS sequence"/>
</dbReference>
<gene>
    <name evidence="6" type="ORF">MJ923_10580</name>
</gene>
<dbReference type="PANTHER" id="PTHR43280:SF32">
    <property type="entry name" value="TRANSCRIPTIONAL REGULATORY PROTEIN"/>
    <property type="match status" value="1"/>
</dbReference>
<evidence type="ECO:0000313" key="6">
    <source>
        <dbReference type="EMBL" id="MCH4294746.1"/>
    </source>
</evidence>
<dbReference type="InterPro" id="IPR020449">
    <property type="entry name" value="Tscrpt_reg_AraC-type_HTH"/>
</dbReference>
<dbReference type="EMBL" id="JAKUDL010000003">
    <property type="protein sequence ID" value="MCH4294746.1"/>
    <property type="molecule type" value="Genomic_DNA"/>
</dbReference>
<keyword evidence="1" id="KW-0805">Transcription regulation</keyword>
<evidence type="ECO:0000256" key="3">
    <source>
        <dbReference type="ARBA" id="ARBA00023159"/>
    </source>
</evidence>
<keyword evidence="2" id="KW-0238">DNA-binding</keyword>
<sequence length="309" mass="34650">MMTHSASAQTDTIPEVWFSAPSLPELGFEIMPLEHLYQRALAAPVDFAAQPHRIQFYNMLLITSGSGEHFIDFQRYPVSSGSLVLINQGQVHAFDTQNRPQGFLLLFTKAFLDDVLNRIDVQLFAPSQFVMSYQPSFCLSSDTCHAMEQLIVAVVSEFGRRAPNPTFLKVLFAALLTKASEARPELKHHKLAHHHGILFERFVHMLQKALTNTSAGNTPLSATSGAHQYADKLGTSYKTLNLICKAATGKTAKQLIDEHRILEAKLRLRVDTLQVQQLAGLLGFDEPSNFVKYFKKHTGMTPNQFRHTE</sequence>
<dbReference type="InterPro" id="IPR003313">
    <property type="entry name" value="AraC-bd"/>
</dbReference>
<accession>A0AAJ1BHC8</accession>
<proteinExistence type="predicted"/>
<dbReference type="Gene3D" id="2.60.120.10">
    <property type="entry name" value="Jelly Rolls"/>
    <property type="match status" value="1"/>
</dbReference>
<evidence type="ECO:0000256" key="1">
    <source>
        <dbReference type="ARBA" id="ARBA00023015"/>
    </source>
</evidence>
<dbReference type="PROSITE" id="PS01124">
    <property type="entry name" value="HTH_ARAC_FAMILY_2"/>
    <property type="match status" value="1"/>
</dbReference>
<dbReference type="Gene3D" id="1.10.10.60">
    <property type="entry name" value="Homeodomain-like"/>
    <property type="match status" value="1"/>
</dbReference>
<dbReference type="SUPFAM" id="SSF46689">
    <property type="entry name" value="Homeodomain-like"/>
    <property type="match status" value="1"/>
</dbReference>
<dbReference type="RefSeq" id="WP_240591053.1">
    <property type="nucleotide sequence ID" value="NZ_JAKUDL010000003.1"/>
</dbReference>
<dbReference type="PRINTS" id="PR00032">
    <property type="entry name" value="HTHARAC"/>
</dbReference>
<dbReference type="AlphaFoldDB" id="A0AAJ1BHC8"/>
<dbReference type="InterPro" id="IPR018060">
    <property type="entry name" value="HTH_AraC"/>
</dbReference>
<reference evidence="6 7" key="1">
    <citation type="submission" date="2022-02" db="EMBL/GenBank/DDBJ databases">
        <title>The genome sequence of Shewanella sp. 3B26.</title>
        <authorList>
            <person name="Du J."/>
        </authorList>
    </citation>
    <scope>NUCLEOTIDE SEQUENCE [LARGE SCALE GENOMIC DNA]</scope>
    <source>
        <strain evidence="6 7">3B26</strain>
    </source>
</reference>
<evidence type="ECO:0000256" key="2">
    <source>
        <dbReference type="ARBA" id="ARBA00023125"/>
    </source>
</evidence>
<dbReference type="SUPFAM" id="SSF51215">
    <property type="entry name" value="Regulatory protein AraC"/>
    <property type="match status" value="1"/>
</dbReference>
<dbReference type="Pfam" id="PF12833">
    <property type="entry name" value="HTH_18"/>
    <property type="match status" value="1"/>
</dbReference>
<dbReference type="GO" id="GO:0003700">
    <property type="term" value="F:DNA-binding transcription factor activity"/>
    <property type="evidence" value="ECO:0007669"/>
    <property type="project" value="InterPro"/>
</dbReference>
<dbReference type="InterPro" id="IPR014710">
    <property type="entry name" value="RmlC-like_jellyroll"/>
</dbReference>
<dbReference type="PANTHER" id="PTHR43280">
    <property type="entry name" value="ARAC-FAMILY TRANSCRIPTIONAL REGULATOR"/>
    <property type="match status" value="1"/>
</dbReference>
<organism evidence="6 7">
    <name type="scientific">Shewanella zhuhaiensis</name>
    <dbReference type="NCBI Taxonomy" id="2919576"/>
    <lineage>
        <taxon>Bacteria</taxon>
        <taxon>Pseudomonadati</taxon>
        <taxon>Pseudomonadota</taxon>
        <taxon>Gammaproteobacteria</taxon>
        <taxon>Alteromonadales</taxon>
        <taxon>Shewanellaceae</taxon>
        <taxon>Shewanella</taxon>
    </lineage>
</organism>
<keyword evidence="7" id="KW-1185">Reference proteome</keyword>
<evidence type="ECO:0000313" key="7">
    <source>
        <dbReference type="Proteomes" id="UP001297581"/>
    </source>
</evidence>
<name>A0AAJ1BHC8_9GAMM</name>
<dbReference type="SMART" id="SM00342">
    <property type="entry name" value="HTH_ARAC"/>
    <property type="match status" value="1"/>
</dbReference>
<evidence type="ECO:0000256" key="4">
    <source>
        <dbReference type="ARBA" id="ARBA00023163"/>
    </source>
</evidence>
<evidence type="ECO:0000259" key="5">
    <source>
        <dbReference type="PROSITE" id="PS01124"/>
    </source>
</evidence>
<keyword evidence="3" id="KW-0010">Activator</keyword>